<keyword evidence="1" id="KW-0413">Isomerase</keyword>
<evidence type="ECO:0000313" key="1">
    <source>
        <dbReference type="EMBL" id="MBC8528033.1"/>
    </source>
</evidence>
<dbReference type="AlphaFoldDB" id="A0A926HLF6"/>
<dbReference type="RefSeq" id="WP_249284094.1">
    <property type="nucleotide sequence ID" value="NZ_JACRSO010000001.1"/>
</dbReference>
<dbReference type="Gene3D" id="3.20.20.140">
    <property type="entry name" value="Metal-dependent hydrolases"/>
    <property type="match status" value="1"/>
</dbReference>
<reference evidence="1" key="1">
    <citation type="submission" date="2020-08" db="EMBL/GenBank/DDBJ databases">
        <title>Genome public.</title>
        <authorList>
            <person name="Liu C."/>
            <person name="Sun Q."/>
        </authorList>
    </citation>
    <scope>NUCLEOTIDE SEQUENCE</scope>
    <source>
        <strain evidence="1">NSJ-44</strain>
    </source>
</reference>
<dbReference type="EMBL" id="JACRSO010000001">
    <property type="protein sequence ID" value="MBC8528033.1"/>
    <property type="molecule type" value="Genomic_DNA"/>
</dbReference>
<gene>
    <name evidence="1" type="ORF">H8699_01090</name>
</gene>
<keyword evidence="2" id="KW-1185">Reference proteome</keyword>
<dbReference type="SUPFAM" id="SSF51556">
    <property type="entry name" value="Metallo-dependent hydrolases"/>
    <property type="match status" value="1"/>
</dbReference>
<evidence type="ECO:0000313" key="2">
    <source>
        <dbReference type="Proteomes" id="UP000654279"/>
    </source>
</evidence>
<accession>A0A926HLF6</accession>
<organism evidence="1 2">
    <name type="scientific">Luoshenia tenuis</name>
    <dbReference type="NCBI Taxonomy" id="2763654"/>
    <lineage>
        <taxon>Bacteria</taxon>
        <taxon>Bacillati</taxon>
        <taxon>Bacillota</taxon>
        <taxon>Clostridia</taxon>
        <taxon>Christensenellales</taxon>
        <taxon>Christensenellaceae</taxon>
        <taxon>Luoshenia</taxon>
    </lineage>
</organism>
<sequence>MAVLQSKEAICKRVDEAVKNVWVTDVHTHLYPPSFGDILLWNVDELLTYHYLVAETFRYIDMDYDAFWALSKREQADLIFKTLFIDHSPISESCRGVLTVLQKLGLDPASRDLAAWREYFDQLTVEDYTDKVFELGRIKRVVMTNDPFDDLERPHWEKPQTDARFLAALRIDQLLLHYPENWEKIKGWGYDVDAELSIKAVIEVQRFLRDWAVRMQAQYMAASLPPAFKVPDNTLCARLVEQAVLPVCREMNIPFAMMIGVKKLSNPDLQLAGDSEGKGDIDTVEYLCRTYPHNKFLCTMLARENQHELAVAARKFRNLLVFGCWWFLNNPSLIEEMTRMRIELLGLSVVPQHSDARVLDQLIYKWTHSRRIIAKVLRDKYCDLYDTGWRVTDEEIDRDVDKLFGGAFDDFLALQL</sequence>
<protein>
    <submittedName>
        <fullName evidence="1">Glucuronate isomerase</fullName>
    </submittedName>
</protein>
<comment type="caution">
    <text evidence="1">The sequence shown here is derived from an EMBL/GenBank/DDBJ whole genome shotgun (WGS) entry which is preliminary data.</text>
</comment>
<dbReference type="InterPro" id="IPR032466">
    <property type="entry name" value="Metal_Hydrolase"/>
</dbReference>
<dbReference type="GO" id="GO:0016853">
    <property type="term" value="F:isomerase activity"/>
    <property type="evidence" value="ECO:0007669"/>
    <property type="project" value="UniProtKB-KW"/>
</dbReference>
<proteinExistence type="predicted"/>
<dbReference type="Proteomes" id="UP000654279">
    <property type="component" value="Unassembled WGS sequence"/>
</dbReference>
<name>A0A926HLF6_9FIRM</name>
<dbReference type="Gene3D" id="1.10.2020.10">
    <property type="entry name" value="uronate isomerase, domain 2, chain A"/>
    <property type="match status" value="1"/>
</dbReference>